<dbReference type="Proteomes" id="UP000248745">
    <property type="component" value="Unassembled WGS sequence"/>
</dbReference>
<organism evidence="1 2">
    <name type="scientific">Taibaiella soli</name>
    <dbReference type="NCBI Taxonomy" id="1649169"/>
    <lineage>
        <taxon>Bacteria</taxon>
        <taxon>Pseudomonadati</taxon>
        <taxon>Bacteroidota</taxon>
        <taxon>Chitinophagia</taxon>
        <taxon>Chitinophagales</taxon>
        <taxon>Chitinophagaceae</taxon>
        <taxon>Taibaiella</taxon>
    </lineage>
</organism>
<proteinExistence type="predicted"/>
<name>A0A2W2ASW2_9BACT</name>
<protein>
    <submittedName>
        <fullName evidence="1">Uncharacterized protein</fullName>
    </submittedName>
</protein>
<gene>
    <name evidence="1" type="ORF">DN068_20305</name>
</gene>
<evidence type="ECO:0000313" key="2">
    <source>
        <dbReference type="Proteomes" id="UP000248745"/>
    </source>
</evidence>
<dbReference type="EMBL" id="QKTW01000027">
    <property type="protein sequence ID" value="PZF71044.1"/>
    <property type="molecule type" value="Genomic_DNA"/>
</dbReference>
<sequence length="69" mass="8014">MTPQGPISVVLVPELKAIIDKWDNLDKHPDNYVFAVYDDTMSALRKHDLSVPFIRVIIIGWRRFFKSAE</sequence>
<evidence type="ECO:0000313" key="1">
    <source>
        <dbReference type="EMBL" id="PZF71044.1"/>
    </source>
</evidence>
<comment type="caution">
    <text evidence="1">The sequence shown here is derived from an EMBL/GenBank/DDBJ whole genome shotgun (WGS) entry which is preliminary data.</text>
</comment>
<accession>A0A2W2ASW2</accession>
<keyword evidence="2" id="KW-1185">Reference proteome</keyword>
<dbReference type="AlphaFoldDB" id="A0A2W2ASW2"/>
<reference evidence="1 2" key="1">
    <citation type="submission" date="2018-06" db="EMBL/GenBank/DDBJ databases">
        <title>Mucibacter soli gen. nov., sp. nov., a new member of the family Chitinophagaceae producing mucin.</title>
        <authorList>
            <person name="Kim M.-K."/>
            <person name="Park S."/>
            <person name="Kim T.-S."/>
            <person name="Joung Y."/>
            <person name="Han J.-H."/>
            <person name="Kim S.B."/>
        </authorList>
    </citation>
    <scope>NUCLEOTIDE SEQUENCE [LARGE SCALE GENOMIC DNA]</scope>
    <source>
        <strain evidence="1 2">R1-15</strain>
    </source>
</reference>